<gene>
    <name evidence="1" type="ORF">COF57_24645</name>
</gene>
<evidence type="ECO:0000313" key="2">
    <source>
        <dbReference type="Proteomes" id="UP000223364"/>
    </source>
</evidence>
<dbReference type="EMBL" id="NUSP01000029">
    <property type="protein sequence ID" value="PHD57178.1"/>
    <property type="molecule type" value="Genomic_DNA"/>
</dbReference>
<accession>A0A2A7J332</accession>
<comment type="caution">
    <text evidence="1">The sequence shown here is derived from an EMBL/GenBank/DDBJ whole genome shotgun (WGS) entry which is preliminary data.</text>
</comment>
<reference evidence="1 2" key="1">
    <citation type="submission" date="2017-09" db="EMBL/GenBank/DDBJ databases">
        <title>Large-scale bioinformatics analysis of Bacillus genomes uncovers conserved roles of natural products in bacterial physiology.</title>
        <authorList>
            <consortium name="Agbiome Team Llc"/>
            <person name="Bleich R.M."/>
            <person name="Grubbs K.J."/>
            <person name="Santa Maria K.C."/>
            <person name="Allen S.E."/>
            <person name="Farag S."/>
            <person name="Shank E.A."/>
            <person name="Bowers A."/>
        </authorList>
    </citation>
    <scope>NUCLEOTIDE SEQUENCE [LARGE SCALE GENOMIC DNA]</scope>
    <source>
        <strain evidence="1 2">AFS044295</strain>
    </source>
</reference>
<name>A0A2A7J332_9BACI</name>
<proteinExistence type="predicted"/>
<sequence length="104" mass="11484">MVTIRMWVPKRKGRAHLRLTSPVIKWNSVVHVSVSEATELEPNQLFGQNFPTVFGAASITVQNISVRDGVVDFNVFVDWSTPLNIVTDITILEPPADGNIIIGT</sequence>
<dbReference type="AlphaFoldDB" id="A0A2A7J332"/>
<organism evidence="1 2">
    <name type="scientific">Bacillus wiedmannii</name>
    <dbReference type="NCBI Taxonomy" id="1890302"/>
    <lineage>
        <taxon>Bacteria</taxon>
        <taxon>Bacillati</taxon>
        <taxon>Bacillota</taxon>
        <taxon>Bacilli</taxon>
        <taxon>Bacillales</taxon>
        <taxon>Bacillaceae</taxon>
        <taxon>Bacillus</taxon>
        <taxon>Bacillus cereus group</taxon>
    </lineage>
</organism>
<dbReference type="Proteomes" id="UP000223364">
    <property type="component" value="Unassembled WGS sequence"/>
</dbReference>
<dbReference type="RefSeq" id="WP_097891073.1">
    <property type="nucleotide sequence ID" value="NZ_JAOPRV010000118.1"/>
</dbReference>
<evidence type="ECO:0000313" key="1">
    <source>
        <dbReference type="EMBL" id="PHD57178.1"/>
    </source>
</evidence>
<protein>
    <submittedName>
        <fullName evidence="1">Uncharacterized protein</fullName>
    </submittedName>
</protein>